<keyword evidence="2" id="KW-0449">Lipoprotein</keyword>
<evidence type="ECO:0000256" key="1">
    <source>
        <dbReference type="SAM" id="MobiDB-lite"/>
    </source>
</evidence>
<organism evidence="2 3">
    <name type="scientific">Bacillus bingmayongensis</name>
    <dbReference type="NCBI Taxonomy" id="1150157"/>
    <lineage>
        <taxon>Bacteria</taxon>
        <taxon>Bacillati</taxon>
        <taxon>Bacillota</taxon>
        <taxon>Bacilli</taxon>
        <taxon>Bacillales</taxon>
        <taxon>Bacillaceae</taxon>
        <taxon>Bacillus</taxon>
    </lineage>
</organism>
<dbReference type="RefSeq" id="WP_374218149.1">
    <property type="nucleotide sequence ID" value="NZ_JAXOVW010000031.1"/>
</dbReference>
<feature type="region of interest" description="Disordered" evidence="1">
    <location>
        <begin position="30"/>
        <end position="53"/>
    </location>
</feature>
<sequence length="163" mass="19013">MRKFSTIAVLFVLLLGLITGCTSHLDKEVKQETHKKTEKKEEEPRLTKVSMEESFNQSISHDAKKKVLAMEEILEARAANSNTDLYVAVKPEHHERFQLKPLKAKIKKQLKKENPTFNIYVSTDRKIFMLLDKLENKIKKKEADKEYIKKKLKTVHTEMNSDT</sequence>
<dbReference type="InterPro" id="IPR019076">
    <property type="entry name" value="Spore_lipoprot_YhcN/YlaJ-like"/>
</dbReference>
<dbReference type="PROSITE" id="PS51257">
    <property type="entry name" value="PROKAR_LIPOPROTEIN"/>
    <property type="match status" value="1"/>
</dbReference>
<dbReference type="EMBL" id="JAXOVW010000031">
    <property type="protein sequence ID" value="MDZ5608365.1"/>
    <property type="molecule type" value="Genomic_DNA"/>
</dbReference>
<gene>
    <name evidence="2" type="ORF">U2I54_14995</name>
</gene>
<keyword evidence="3" id="KW-1185">Reference proteome</keyword>
<reference evidence="3" key="1">
    <citation type="submission" date="2023-11" db="EMBL/GenBank/DDBJ databases">
        <title>Genome Sequence of Bacillus pseudomycoides stain BUPM19.</title>
        <authorList>
            <person name="Farhat A."/>
        </authorList>
    </citation>
    <scope>NUCLEOTIDE SEQUENCE [LARGE SCALE GENOMIC DNA]</scope>
    <source>
        <strain evidence="3">BUPM19</strain>
    </source>
</reference>
<protein>
    <submittedName>
        <fullName evidence="2">YhcN/YlaJ family sporulation lipoprotein</fullName>
    </submittedName>
</protein>
<dbReference type="Proteomes" id="UP001291930">
    <property type="component" value="Unassembled WGS sequence"/>
</dbReference>
<evidence type="ECO:0000313" key="3">
    <source>
        <dbReference type="Proteomes" id="UP001291930"/>
    </source>
</evidence>
<accession>A0ABU5JY82</accession>
<proteinExistence type="predicted"/>
<dbReference type="Pfam" id="PF09580">
    <property type="entry name" value="Spore_YhcN_YlaJ"/>
    <property type="match status" value="1"/>
</dbReference>
<name>A0ABU5JY82_9BACI</name>
<feature type="compositionally biased region" description="Basic and acidic residues" evidence="1">
    <location>
        <begin position="30"/>
        <end position="46"/>
    </location>
</feature>
<evidence type="ECO:0000313" key="2">
    <source>
        <dbReference type="EMBL" id="MDZ5608365.1"/>
    </source>
</evidence>
<comment type="caution">
    <text evidence="2">The sequence shown here is derived from an EMBL/GenBank/DDBJ whole genome shotgun (WGS) entry which is preliminary data.</text>
</comment>